<dbReference type="EMBL" id="RDQH01000336">
    <property type="protein sequence ID" value="RXH86799.1"/>
    <property type="molecule type" value="Genomic_DNA"/>
</dbReference>
<feature type="compositionally biased region" description="Basic residues" evidence="1">
    <location>
        <begin position="277"/>
        <end position="286"/>
    </location>
</feature>
<proteinExistence type="predicted"/>
<dbReference type="SUPFAM" id="SSF51735">
    <property type="entry name" value="NAD(P)-binding Rossmann-fold domains"/>
    <property type="match status" value="1"/>
</dbReference>
<dbReference type="GO" id="GO:0005777">
    <property type="term" value="C:peroxisome"/>
    <property type="evidence" value="ECO:0007669"/>
    <property type="project" value="TreeGrafter"/>
</dbReference>
<feature type="compositionally biased region" description="Acidic residues" evidence="1">
    <location>
        <begin position="381"/>
        <end position="417"/>
    </location>
</feature>
<dbReference type="Proteomes" id="UP000290289">
    <property type="component" value="Chromosome 10"/>
</dbReference>
<dbReference type="GO" id="GO:0008670">
    <property type="term" value="F:2,4-dienoyl-CoA reductase (NADPH) activity"/>
    <property type="evidence" value="ECO:0007669"/>
    <property type="project" value="InterPro"/>
</dbReference>
<feature type="region of interest" description="Disordered" evidence="1">
    <location>
        <begin position="277"/>
        <end position="322"/>
    </location>
</feature>
<feature type="compositionally biased region" description="Acidic residues" evidence="1">
    <location>
        <begin position="354"/>
        <end position="374"/>
    </location>
</feature>
<dbReference type="GO" id="GO:0009062">
    <property type="term" value="P:fatty acid catabolic process"/>
    <property type="evidence" value="ECO:0007669"/>
    <property type="project" value="InterPro"/>
</dbReference>
<dbReference type="AlphaFoldDB" id="A0A498IU21"/>
<gene>
    <name evidence="2" type="ORF">DVH24_022072</name>
</gene>
<feature type="compositionally biased region" description="Gly residues" evidence="1">
    <location>
        <begin position="418"/>
        <end position="434"/>
    </location>
</feature>
<feature type="compositionally biased region" description="Basic and acidic residues" evidence="1">
    <location>
        <begin position="298"/>
        <end position="309"/>
    </location>
</feature>
<comment type="caution">
    <text evidence="2">The sequence shown here is derived from an EMBL/GenBank/DDBJ whole genome shotgun (WGS) entry which is preliminary data.</text>
</comment>
<keyword evidence="3" id="KW-1185">Reference proteome</keyword>
<sequence>MDASIAVMGPRKHVIDSAVDALHFQGVSLEISFVPSEDASANGFRTDIDIDAVDTFRVCHEALKYLKKGASGKKNSSAGGSVINTKRDVAQYSYLVSDSCVCSKGPIGDTAVFSKLLPQEMLSKPKEQILVSKVGQKWDIAMAALYPSSDAGKYINGTTLVVDGGEWLTKPAHSPKIGSEASFPSCGAKNNRNNEISIKLRTLYGMHPQGFRHINDLVHTLDLSYTETYTFNLSNVVPLASDIQVFHLNAALERHILSKIAAEMIVQGALVNLLHTHQKPTNHNPHKNPIILPAVNHHRPENGTDDRAEGQVAENEDEGHPNLPFKELIALLHGGEPVDGLEDGDDAGQVPEGGDVDMDDEEEEEDDNGGEEEEKGVMGIDGEDEEDEEADEDEIVADHEEGDPEESDEEALEDFGDGGEGVGEGDGFGGVEGGGGEDDGGGGEEGEGEEEDEVAELEEEEEGPFVVELGGVGGGGLELVEEGVGEEGMGEDGEGEREN</sequence>
<dbReference type="PANTHER" id="PTHR43296">
    <property type="entry name" value="PEROXISOMAL 2,4-DIENOYL-COA REDUCTASE"/>
    <property type="match status" value="1"/>
</dbReference>
<evidence type="ECO:0000256" key="1">
    <source>
        <dbReference type="SAM" id="MobiDB-lite"/>
    </source>
</evidence>
<evidence type="ECO:0000313" key="3">
    <source>
        <dbReference type="Proteomes" id="UP000290289"/>
    </source>
</evidence>
<feature type="compositionally biased region" description="Acidic residues" evidence="1">
    <location>
        <begin position="435"/>
        <end position="463"/>
    </location>
</feature>
<evidence type="ECO:0000313" key="2">
    <source>
        <dbReference type="EMBL" id="RXH86799.1"/>
    </source>
</evidence>
<name>A0A498IU21_MALDO</name>
<accession>A0A498IU21</accession>
<dbReference type="InterPro" id="IPR045017">
    <property type="entry name" value="DECR2-like"/>
</dbReference>
<dbReference type="STRING" id="3750.A0A498IU21"/>
<protein>
    <submittedName>
        <fullName evidence="2">Uncharacterized protein</fullName>
    </submittedName>
</protein>
<dbReference type="PANTHER" id="PTHR43296:SF10">
    <property type="entry name" value="2,4-DIENOYL-COA REDUCTASE [(3E)-ENOYL-COA-PRODUCING]"/>
    <property type="match status" value="1"/>
</dbReference>
<dbReference type="InterPro" id="IPR036291">
    <property type="entry name" value="NAD(P)-bd_dom_sf"/>
</dbReference>
<feature type="compositionally biased region" description="Acidic residues" evidence="1">
    <location>
        <begin position="479"/>
        <end position="499"/>
    </location>
</feature>
<dbReference type="Gene3D" id="3.40.50.720">
    <property type="entry name" value="NAD(P)-binding Rossmann-like Domain"/>
    <property type="match status" value="1"/>
</dbReference>
<reference evidence="2 3" key="1">
    <citation type="submission" date="2018-10" db="EMBL/GenBank/DDBJ databases">
        <title>A high-quality apple genome assembly.</title>
        <authorList>
            <person name="Hu J."/>
        </authorList>
    </citation>
    <scope>NUCLEOTIDE SEQUENCE [LARGE SCALE GENOMIC DNA]</scope>
    <source>
        <strain evidence="3">cv. HFTH1</strain>
        <tissue evidence="2">Young leaf</tissue>
    </source>
</reference>
<feature type="region of interest" description="Disordered" evidence="1">
    <location>
        <begin position="335"/>
        <end position="499"/>
    </location>
</feature>
<organism evidence="2 3">
    <name type="scientific">Malus domestica</name>
    <name type="common">Apple</name>
    <name type="synonym">Pyrus malus</name>
    <dbReference type="NCBI Taxonomy" id="3750"/>
    <lineage>
        <taxon>Eukaryota</taxon>
        <taxon>Viridiplantae</taxon>
        <taxon>Streptophyta</taxon>
        <taxon>Embryophyta</taxon>
        <taxon>Tracheophyta</taxon>
        <taxon>Spermatophyta</taxon>
        <taxon>Magnoliopsida</taxon>
        <taxon>eudicotyledons</taxon>
        <taxon>Gunneridae</taxon>
        <taxon>Pentapetalae</taxon>
        <taxon>rosids</taxon>
        <taxon>fabids</taxon>
        <taxon>Rosales</taxon>
        <taxon>Rosaceae</taxon>
        <taxon>Amygdaloideae</taxon>
        <taxon>Maleae</taxon>
        <taxon>Malus</taxon>
    </lineage>
</organism>